<dbReference type="InterPro" id="IPR012340">
    <property type="entry name" value="NA-bd_OB-fold"/>
</dbReference>
<proteinExistence type="predicted"/>
<keyword evidence="1" id="KW-0812">Transmembrane</keyword>
<feature type="transmembrane region" description="Helical" evidence="1">
    <location>
        <begin position="90"/>
        <end position="109"/>
    </location>
</feature>
<keyword evidence="4" id="KW-1185">Reference proteome</keyword>
<dbReference type="GO" id="GO:0005829">
    <property type="term" value="C:cytosol"/>
    <property type="evidence" value="ECO:0007669"/>
    <property type="project" value="UniProtKB-ARBA"/>
</dbReference>
<feature type="transmembrane region" description="Helical" evidence="1">
    <location>
        <begin position="146"/>
        <end position="166"/>
    </location>
</feature>
<evidence type="ECO:0000259" key="2">
    <source>
        <dbReference type="PROSITE" id="PS51857"/>
    </source>
</evidence>
<accession>A0A934J0H2</accession>
<dbReference type="EMBL" id="JAEKMH010000004">
    <property type="protein sequence ID" value="MBJ3786656.1"/>
    <property type="molecule type" value="Genomic_DNA"/>
</dbReference>
<dbReference type="InterPro" id="IPR011129">
    <property type="entry name" value="CSD"/>
</dbReference>
<dbReference type="RefSeq" id="WP_198877828.1">
    <property type="nucleotide sequence ID" value="NZ_JAEKMH010000004.1"/>
</dbReference>
<evidence type="ECO:0000313" key="3">
    <source>
        <dbReference type="EMBL" id="MBJ3786656.1"/>
    </source>
</evidence>
<dbReference type="AlphaFoldDB" id="A0A934J0H2"/>
<keyword evidence="1" id="KW-1133">Transmembrane helix</keyword>
<reference evidence="3" key="1">
    <citation type="submission" date="2020-12" db="EMBL/GenBank/DDBJ databases">
        <title>Devosia sp. MSA67 isolated from Mo River.</title>
        <authorList>
            <person name="Ma F."/>
            <person name="Zi Z."/>
        </authorList>
    </citation>
    <scope>NUCLEOTIDE SEQUENCE</scope>
    <source>
        <strain evidence="3">MSA67</strain>
    </source>
</reference>
<dbReference type="Gene3D" id="2.40.50.140">
    <property type="entry name" value="Nucleic acid-binding proteins"/>
    <property type="match status" value="1"/>
</dbReference>
<dbReference type="GO" id="GO:0003676">
    <property type="term" value="F:nucleic acid binding"/>
    <property type="evidence" value="ECO:0007669"/>
    <property type="project" value="InterPro"/>
</dbReference>
<gene>
    <name evidence="3" type="ORF">JEQ47_18160</name>
</gene>
<evidence type="ECO:0000313" key="4">
    <source>
        <dbReference type="Proteomes" id="UP000602124"/>
    </source>
</evidence>
<dbReference type="InterPro" id="IPR002059">
    <property type="entry name" value="CSP_DNA-bd"/>
</dbReference>
<dbReference type="SUPFAM" id="SSF50249">
    <property type="entry name" value="Nucleic acid-binding proteins"/>
    <property type="match status" value="1"/>
</dbReference>
<organism evidence="3 4">
    <name type="scientific">Devosia sediminis</name>
    <dbReference type="NCBI Taxonomy" id="2798801"/>
    <lineage>
        <taxon>Bacteria</taxon>
        <taxon>Pseudomonadati</taxon>
        <taxon>Pseudomonadota</taxon>
        <taxon>Alphaproteobacteria</taxon>
        <taxon>Hyphomicrobiales</taxon>
        <taxon>Devosiaceae</taxon>
        <taxon>Devosia</taxon>
    </lineage>
</organism>
<feature type="transmembrane region" description="Helical" evidence="1">
    <location>
        <begin position="115"/>
        <end position="134"/>
    </location>
</feature>
<feature type="domain" description="CSD" evidence="2">
    <location>
        <begin position="2"/>
        <end position="66"/>
    </location>
</feature>
<sequence length="219" mass="23542">MPEHGLLVQWNDERGFGFVEGRDGQRHFVHISAIARIATRPRIGDSVSFVPARGEDGRLQARAVEILGANPAPGLAIRRRGAVATPATSLNWRYPLSLILIVFVVAGVALDRLPIAVALAYLGMGIISFLACHADKRYAENGHWRISEVTLLGLDLAFGIVGGLLGQATFRHKTRKPGYVTATVLILAVHLLWLVGFATGLVDARQLVADMAPILGISG</sequence>
<name>A0A934J0H2_9HYPH</name>
<dbReference type="Pfam" id="PF06961">
    <property type="entry name" value="DUF1294"/>
    <property type="match status" value="1"/>
</dbReference>
<dbReference type="PROSITE" id="PS51857">
    <property type="entry name" value="CSD_2"/>
    <property type="match status" value="1"/>
</dbReference>
<dbReference type="SMART" id="SM00357">
    <property type="entry name" value="CSP"/>
    <property type="match status" value="1"/>
</dbReference>
<feature type="transmembrane region" description="Helical" evidence="1">
    <location>
        <begin position="178"/>
        <end position="202"/>
    </location>
</feature>
<protein>
    <submittedName>
        <fullName evidence="3">Cold shock and DUF1294 domain-containing protein</fullName>
    </submittedName>
</protein>
<dbReference type="InterPro" id="IPR010718">
    <property type="entry name" value="DUF1294"/>
</dbReference>
<dbReference type="Proteomes" id="UP000602124">
    <property type="component" value="Unassembled WGS sequence"/>
</dbReference>
<evidence type="ECO:0000256" key="1">
    <source>
        <dbReference type="SAM" id="Phobius"/>
    </source>
</evidence>
<dbReference type="Pfam" id="PF00313">
    <property type="entry name" value="CSD"/>
    <property type="match status" value="1"/>
</dbReference>
<keyword evidence="1" id="KW-0472">Membrane</keyword>
<comment type="caution">
    <text evidence="3">The sequence shown here is derived from an EMBL/GenBank/DDBJ whole genome shotgun (WGS) entry which is preliminary data.</text>
</comment>